<gene>
    <name evidence="8" type="ORF">C7446_0355</name>
</gene>
<dbReference type="PROSITE" id="PS51078">
    <property type="entry name" value="ICLR_ED"/>
    <property type="match status" value="1"/>
</dbReference>
<evidence type="ECO:0000259" key="7">
    <source>
        <dbReference type="PROSITE" id="PS51078"/>
    </source>
</evidence>
<dbReference type="SMART" id="SM00346">
    <property type="entry name" value="HTH_ICLR"/>
    <property type="match status" value="1"/>
</dbReference>
<evidence type="ECO:0000313" key="9">
    <source>
        <dbReference type="Proteomes" id="UP000281975"/>
    </source>
</evidence>
<protein>
    <recommendedName>
        <fullName evidence="4">HTH-type transcriptional repressor AllR</fullName>
    </recommendedName>
    <alternativeName>
        <fullName evidence="5">Negative regulator of allantoin and glyoxylate utilization operons</fullName>
    </alternativeName>
</protein>
<dbReference type="InterPro" id="IPR014757">
    <property type="entry name" value="Tscrpt_reg_IclR_C"/>
</dbReference>
<dbReference type="Proteomes" id="UP000281975">
    <property type="component" value="Unassembled WGS sequence"/>
</dbReference>
<dbReference type="PANTHER" id="PTHR30136:SF24">
    <property type="entry name" value="HTH-TYPE TRANSCRIPTIONAL REPRESSOR ALLR"/>
    <property type="match status" value="1"/>
</dbReference>
<dbReference type="GO" id="GO:0003677">
    <property type="term" value="F:DNA binding"/>
    <property type="evidence" value="ECO:0007669"/>
    <property type="project" value="UniProtKB-KW"/>
</dbReference>
<comment type="caution">
    <text evidence="8">The sequence shown here is derived from an EMBL/GenBank/DDBJ whole genome shotgun (WGS) entry which is preliminary data.</text>
</comment>
<dbReference type="EMBL" id="RBIN01000001">
    <property type="protein sequence ID" value="RKR07543.1"/>
    <property type="molecule type" value="Genomic_DNA"/>
</dbReference>
<dbReference type="PROSITE" id="PS51077">
    <property type="entry name" value="HTH_ICLR"/>
    <property type="match status" value="1"/>
</dbReference>
<evidence type="ECO:0000256" key="5">
    <source>
        <dbReference type="ARBA" id="ARBA00042627"/>
    </source>
</evidence>
<sequence>MGSASRDGSSSIRRVLSMLETIARAEHPPLATDLALQLDIPRATAHRLVQTLEQEGFIRTNLRGQLIPAQRLEEIAFSVLYTGRFSVQRQAILQGLAERIGETCGIAIPRGTEMIYYDRVQCHWPLQIHLPIGSRVPVWCSSSGKLYLAGLPEHQLDRVLQHLTLERRARNTLTEPEALKRALVPVREHELGTDNEEFIDGMVACSVPIRRHGELLACLFCHAPVLRRSMEDMLALAPMLREAATALEAMLGEGDGAR</sequence>
<dbReference type="GO" id="GO:0045892">
    <property type="term" value="P:negative regulation of DNA-templated transcription"/>
    <property type="evidence" value="ECO:0007669"/>
    <property type="project" value="TreeGrafter"/>
</dbReference>
<dbReference type="InterPro" id="IPR005471">
    <property type="entry name" value="Tscrpt_reg_IclR_N"/>
</dbReference>
<dbReference type="PANTHER" id="PTHR30136">
    <property type="entry name" value="HELIX-TURN-HELIX TRANSCRIPTIONAL REGULATOR, ICLR FAMILY"/>
    <property type="match status" value="1"/>
</dbReference>
<feature type="domain" description="HTH iclR-type" evidence="6">
    <location>
        <begin position="9"/>
        <end position="68"/>
    </location>
</feature>
<evidence type="ECO:0000256" key="3">
    <source>
        <dbReference type="ARBA" id="ARBA00023163"/>
    </source>
</evidence>
<evidence type="ECO:0000313" key="8">
    <source>
        <dbReference type="EMBL" id="RKR07543.1"/>
    </source>
</evidence>
<dbReference type="Pfam" id="PF09339">
    <property type="entry name" value="HTH_IclR"/>
    <property type="match status" value="1"/>
</dbReference>
<keyword evidence="9" id="KW-1185">Reference proteome</keyword>
<name>A0A420X120_9GAMM</name>
<accession>A0A420X120</accession>
<dbReference type="InterPro" id="IPR036390">
    <property type="entry name" value="WH_DNA-bd_sf"/>
</dbReference>
<proteinExistence type="predicted"/>
<dbReference type="SUPFAM" id="SSF46785">
    <property type="entry name" value="Winged helix' DNA-binding domain"/>
    <property type="match status" value="1"/>
</dbReference>
<evidence type="ECO:0000256" key="2">
    <source>
        <dbReference type="ARBA" id="ARBA00023125"/>
    </source>
</evidence>
<dbReference type="GO" id="GO:0003700">
    <property type="term" value="F:DNA-binding transcription factor activity"/>
    <property type="evidence" value="ECO:0007669"/>
    <property type="project" value="TreeGrafter"/>
</dbReference>
<dbReference type="OrthoDB" id="9807558at2"/>
<dbReference type="Gene3D" id="1.10.10.10">
    <property type="entry name" value="Winged helix-like DNA-binding domain superfamily/Winged helix DNA-binding domain"/>
    <property type="match status" value="1"/>
</dbReference>
<keyword evidence="3" id="KW-0804">Transcription</keyword>
<evidence type="ECO:0000259" key="6">
    <source>
        <dbReference type="PROSITE" id="PS51077"/>
    </source>
</evidence>
<organism evidence="8 9">
    <name type="scientific">Kushneria sinocarnis</name>
    <dbReference type="NCBI Taxonomy" id="595502"/>
    <lineage>
        <taxon>Bacteria</taxon>
        <taxon>Pseudomonadati</taxon>
        <taxon>Pseudomonadota</taxon>
        <taxon>Gammaproteobacteria</taxon>
        <taxon>Oceanospirillales</taxon>
        <taxon>Halomonadaceae</taxon>
        <taxon>Kushneria</taxon>
    </lineage>
</organism>
<dbReference type="InterPro" id="IPR050707">
    <property type="entry name" value="HTH_MetabolicPath_Reg"/>
</dbReference>
<dbReference type="InterPro" id="IPR036388">
    <property type="entry name" value="WH-like_DNA-bd_sf"/>
</dbReference>
<keyword evidence="1" id="KW-0805">Transcription regulation</keyword>
<reference evidence="8 9" key="1">
    <citation type="submission" date="2018-10" db="EMBL/GenBank/DDBJ databases">
        <title>Genomic Encyclopedia of Type Strains, Phase IV (KMG-IV): sequencing the most valuable type-strain genomes for metagenomic binning, comparative biology and taxonomic classification.</title>
        <authorList>
            <person name="Goeker M."/>
        </authorList>
    </citation>
    <scope>NUCLEOTIDE SEQUENCE [LARGE SCALE GENOMIC DNA]</scope>
    <source>
        <strain evidence="8 9">DSM 23229</strain>
    </source>
</reference>
<dbReference type="AlphaFoldDB" id="A0A420X120"/>
<dbReference type="RefSeq" id="WP_121170696.1">
    <property type="nucleotide sequence ID" value="NZ_RBIN01000001.1"/>
</dbReference>
<feature type="domain" description="IclR-ED" evidence="7">
    <location>
        <begin position="71"/>
        <end position="253"/>
    </location>
</feature>
<dbReference type="SUPFAM" id="SSF55781">
    <property type="entry name" value="GAF domain-like"/>
    <property type="match status" value="1"/>
</dbReference>
<keyword evidence="2" id="KW-0238">DNA-binding</keyword>
<evidence type="ECO:0000256" key="4">
    <source>
        <dbReference type="ARBA" id="ARBA00040379"/>
    </source>
</evidence>
<dbReference type="Gene3D" id="3.30.450.40">
    <property type="match status" value="1"/>
</dbReference>
<evidence type="ECO:0000256" key="1">
    <source>
        <dbReference type="ARBA" id="ARBA00023015"/>
    </source>
</evidence>
<dbReference type="Pfam" id="PF01614">
    <property type="entry name" value="IclR_C"/>
    <property type="match status" value="1"/>
</dbReference>
<dbReference type="InterPro" id="IPR029016">
    <property type="entry name" value="GAF-like_dom_sf"/>
</dbReference>